<evidence type="ECO:0000256" key="1">
    <source>
        <dbReference type="SAM" id="MobiDB-lite"/>
    </source>
</evidence>
<dbReference type="Gene3D" id="1.10.555.10">
    <property type="entry name" value="Rho GTPase activation protein"/>
    <property type="match status" value="1"/>
</dbReference>
<dbReference type="AlphaFoldDB" id="A0A1V4K5H8"/>
<dbReference type="EMBL" id="LSYS01004359">
    <property type="protein sequence ID" value="OPJ79613.1"/>
    <property type="molecule type" value="Genomic_DNA"/>
</dbReference>
<organism evidence="3 4">
    <name type="scientific">Patagioenas fasciata monilis</name>
    <dbReference type="NCBI Taxonomy" id="372326"/>
    <lineage>
        <taxon>Eukaryota</taxon>
        <taxon>Metazoa</taxon>
        <taxon>Chordata</taxon>
        <taxon>Craniata</taxon>
        <taxon>Vertebrata</taxon>
        <taxon>Euteleostomi</taxon>
        <taxon>Archelosauria</taxon>
        <taxon>Archosauria</taxon>
        <taxon>Dinosauria</taxon>
        <taxon>Saurischia</taxon>
        <taxon>Theropoda</taxon>
        <taxon>Coelurosauria</taxon>
        <taxon>Aves</taxon>
        <taxon>Neognathae</taxon>
        <taxon>Neoaves</taxon>
        <taxon>Columbimorphae</taxon>
        <taxon>Columbiformes</taxon>
        <taxon>Columbidae</taxon>
        <taxon>Patagioenas</taxon>
    </lineage>
</organism>
<dbReference type="Pfam" id="PF22286">
    <property type="entry name" value="RHG20_PH"/>
    <property type="match status" value="1"/>
</dbReference>
<evidence type="ECO:0000259" key="2">
    <source>
        <dbReference type="PROSITE" id="PS50238"/>
    </source>
</evidence>
<dbReference type="InterPro" id="IPR047887">
    <property type="entry name" value="ARHGAP20_PH"/>
</dbReference>
<dbReference type="InterPro" id="IPR008936">
    <property type="entry name" value="Rho_GTPase_activation_prot"/>
</dbReference>
<feature type="compositionally biased region" description="Basic and acidic residues" evidence="1">
    <location>
        <begin position="377"/>
        <end position="417"/>
    </location>
</feature>
<dbReference type="PANTHER" id="PTHR23179">
    <property type="entry name" value="T-CELL ACTIVATION RHO GTPASE ACTIVATING PROTEIN-RELATED"/>
    <property type="match status" value="1"/>
</dbReference>
<comment type="caution">
    <text evidence="3">The sequence shown here is derived from an EMBL/GenBank/DDBJ whole genome shotgun (WGS) entry which is preliminary data.</text>
</comment>
<feature type="region of interest" description="Disordered" evidence="1">
    <location>
        <begin position="452"/>
        <end position="480"/>
    </location>
</feature>
<dbReference type="InterPro" id="IPR000198">
    <property type="entry name" value="RhoGAP_dom"/>
</dbReference>
<feature type="compositionally biased region" description="Basic residues" evidence="1">
    <location>
        <begin position="470"/>
        <end position="480"/>
    </location>
</feature>
<dbReference type="SUPFAM" id="SSF48350">
    <property type="entry name" value="GTPase activation domain, GAP"/>
    <property type="match status" value="1"/>
</dbReference>
<dbReference type="GO" id="GO:0007165">
    <property type="term" value="P:signal transduction"/>
    <property type="evidence" value="ECO:0007669"/>
    <property type="project" value="InterPro"/>
</dbReference>
<keyword evidence="4" id="KW-1185">Reference proteome</keyword>
<gene>
    <name evidence="3" type="ORF">AV530_014074</name>
</gene>
<name>A0A1V4K5H8_PATFA</name>
<feature type="region of interest" description="Disordered" evidence="1">
    <location>
        <begin position="366"/>
        <end position="432"/>
    </location>
</feature>
<proteinExistence type="predicted"/>
<dbReference type="Pfam" id="PF00620">
    <property type="entry name" value="RhoGAP"/>
    <property type="match status" value="1"/>
</dbReference>
<feature type="compositionally biased region" description="Basic and acidic residues" evidence="1">
    <location>
        <begin position="454"/>
        <end position="469"/>
    </location>
</feature>
<dbReference type="SMART" id="SM00324">
    <property type="entry name" value="RhoGAP"/>
    <property type="match status" value="1"/>
</dbReference>
<dbReference type="OrthoDB" id="27389at2759"/>
<feature type="domain" description="Rho-GAP" evidence="2">
    <location>
        <begin position="149"/>
        <end position="356"/>
    </location>
</feature>
<dbReference type="GO" id="GO:0005096">
    <property type="term" value="F:GTPase activator activity"/>
    <property type="evidence" value="ECO:0007669"/>
    <property type="project" value="TreeGrafter"/>
</dbReference>
<reference evidence="3 4" key="1">
    <citation type="submission" date="2016-02" db="EMBL/GenBank/DDBJ databases">
        <title>Band-tailed pigeon sequencing and assembly.</title>
        <authorList>
            <person name="Soares A.E."/>
            <person name="Novak B.J."/>
            <person name="Rice E.S."/>
            <person name="O'Connell B."/>
            <person name="Chang D."/>
            <person name="Weber S."/>
            <person name="Shapiro B."/>
        </authorList>
    </citation>
    <scope>NUCLEOTIDE SEQUENCE [LARGE SCALE GENOMIC DNA]</scope>
    <source>
        <strain evidence="3">BTP2013</strain>
        <tissue evidence="3">Blood</tissue>
    </source>
</reference>
<dbReference type="PANTHER" id="PTHR23179:SF26">
    <property type="entry name" value="T-CELL ACTIVATION RHO GTPASE-ACTIVATING PROTEIN"/>
    <property type="match status" value="1"/>
</dbReference>
<evidence type="ECO:0000313" key="3">
    <source>
        <dbReference type="EMBL" id="OPJ79613.1"/>
    </source>
</evidence>
<dbReference type="PROSITE" id="PS50238">
    <property type="entry name" value="RHOGAP"/>
    <property type="match status" value="1"/>
</dbReference>
<dbReference type="Proteomes" id="UP000190648">
    <property type="component" value="Unassembled WGS sequence"/>
</dbReference>
<sequence length="480" mass="53503">MGQANCCCGSRQALSDTKPVLSKDVWLTWGIKRSERCLLLPQEELLITELQRGTNLRPELCLALGQLWMLSGKEAVGKEEEKEEEKSGNEDRTCLIIIWPTGSRVAHFRRVVLPCAMARQESSWVLKELWLGTLLRAGRLRCSRALFGRPLAALCGEDITLPQPIQELLAVLQGEGPLIEGILHRAVSGTADQELHKALDCGLDFDLGSQPVDLLAVILKFLVIDLYKMWMSAMQKTSMEEKMEEVKVVAKKLPEANLLLLKKLLTPLQHIRRMSSNNLATCIGPNLLSPPKEELLPLEAMLEVTQKARCLDQLTAAFPAHQSLAARSSLDNFSPLEPTLVNMLVEFMIENYGDIFQDEVAGLSCPSAKESSAPMERSTDLHLEEKSGPAGRTDEDHEVKTFLDARPSRLDNLKEAGGDTVVEGKMAESPRVLTPITPKSAAESLQHLEQLRSLSDHRRFAGSPQDKEKRRNLKRKLAWE</sequence>
<protein>
    <recommendedName>
        <fullName evidence="2">Rho-GAP domain-containing protein</fullName>
    </recommendedName>
</protein>
<evidence type="ECO:0000313" key="4">
    <source>
        <dbReference type="Proteomes" id="UP000190648"/>
    </source>
</evidence>
<accession>A0A1V4K5H8</accession>